<keyword evidence="1" id="KW-1133">Transmembrane helix</keyword>
<feature type="transmembrane region" description="Helical" evidence="1">
    <location>
        <begin position="27"/>
        <end position="46"/>
    </location>
</feature>
<evidence type="ECO:0000313" key="6">
    <source>
        <dbReference type="Proteomes" id="UP000283341"/>
    </source>
</evidence>
<keyword evidence="1" id="KW-0812">Transmembrane</keyword>
<evidence type="ECO:0000313" key="5">
    <source>
        <dbReference type="EMBL" id="RGS36352.1"/>
    </source>
</evidence>
<dbReference type="Proteomes" id="UP000325055">
    <property type="component" value="Unassembled WGS sequence"/>
</dbReference>
<proteinExistence type="predicted"/>
<feature type="transmembrane region" description="Helical" evidence="1">
    <location>
        <begin position="116"/>
        <end position="133"/>
    </location>
</feature>
<dbReference type="RefSeq" id="WP_007211387.1">
    <property type="nucleotide sequence ID" value="NZ_CABMLT010000003.1"/>
</dbReference>
<dbReference type="Pfam" id="PF11667">
    <property type="entry name" value="DUF3267"/>
    <property type="match status" value="1"/>
</dbReference>
<gene>
    <name evidence="5" type="ORF">DWX97_13405</name>
    <name evidence="3" type="ORF">F2Y81_17850</name>
    <name evidence="2" type="ORF">F2Y86_22655</name>
    <name evidence="4" type="ORF">F2Y87_04845</name>
</gene>
<dbReference type="EMBL" id="VVYV01000032">
    <property type="protein sequence ID" value="KAA5415543.1"/>
    <property type="molecule type" value="Genomic_DNA"/>
</dbReference>
<dbReference type="Proteomes" id="UP000283341">
    <property type="component" value="Unassembled WGS sequence"/>
</dbReference>
<name>A0A108TG86_9BACE</name>
<dbReference type="EMBL" id="QRVJ01000010">
    <property type="protein sequence ID" value="RGS36352.1"/>
    <property type="molecule type" value="Genomic_DNA"/>
</dbReference>
<comment type="caution">
    <text evidence="2">The sequence shown here is derived from an EMBL/GenBank/DDBJ whole genome shotgun (WGS) entry which is preliminary data.</text>
</comment>
<evidence type="ECO:0000256" key="1">
    <source>
        <dbReference type="SAM" id="Phobius"/>
    </source>
</evidence>
<dbReference type="Proteomes" id="UP000482653">
    <property type="component" value="Unassembled WGS sequence"/>
</dbReference>
<sequence>MMKADISIVQSKKGTEIMVSGNKINKYGILAAILFTVPILLLFRWIHGEDMAHVSLLIFWSCALAGFGVNLLLHALFFGIFSPKGFRSISFVKHKGGIRFCHCNEPIRMWQYRTTCFLPILLLGILPLLYGMATGNYYFTLFGTFLLIGSMDDICILWKLRSFSKDAFINDCSQELRFHIW</sequence>
<dbReference type="eggNOG" id="ENOG5030Z1A">
    <property type="taxonomic scope" value="Bacteria"/>
</dbReference>
<evidence type="ECO:0000313" key="3">
    <source>
        <dbReference type="EMBL" id="KAA5415543.1"/>
    </source>
</evidence>
<evidence type="ECO:0000313" key="2">
    <source>
        <dbReference type="EMBL" id="KAA5403820.1"/>
    </source>
</evidence>
<keyword evidence="1" id="KW-0472">Membrane</keyword>
<dbReference type="STRING" id="246787.BcellWH2_02784"/>
<dbReference type="EMBL" id="VVYW01000025">
    <property type="protein sequence ID" value="KAA5403820.1"/>
    <property type="molecule type" value="Genomic_DNA"/>
</dbReference>
<organism evidence="2 7">
    <name type="scientific">Bacteroides cellulosilyticus</name>
    <dbReference type="NCBI Taxonomy" id="246787"/>
    <lineage>
        <taxon>Bacteria</taxon>
        <taxon>Pseudomonadati</taxon>
        <taxon>Bacteroidota</taxon>
        <taxon>Bacteroidia</taxon>
        <taxon>Bacteroidales</taxon>
        <taxon>Bacteroidaceae</taxon>
        <taxon>Bacteroides</taxon>
    </lineage>
</organism>
<feature type="transmembrane region" description="Helical" evidence="1">
    <location>
        <begin position="58"/>
        <end position="81"/>
    </location>
</feature>
<dbReference type="GeneID" id="66305879"/>
<dbReference type="InterPro" id="IPR021683">
    <property type="entry name" value="DUF3267"/>
</dbReference>
<protein>
    <submittedName>
        <fullName evidence="2">DUF3267 domain-containing protein</fullName>
    </submittedName>
</protein>
<dbReference type="EMBL" id="VVYX01000005">
    <property type="protein sequence ID" value="KAA5421273.1"/>
    <property type="molecule type" value="Genomic_DNA"/>
</dbReference>
<dbReference type="AlphaFoldDB" id="A0A108TG86"/>
<dbReference type="Proteomes" id="UP000448877">
    <property type="component" value="Unassembled WGS sequence"/>
</dbReference>
<evidence type="ECO:0000313" key="8">
    <source>
        <dbReference type="Proteomes" id="UP000448877"/>
    </source>
</evidence>
<evidence type="ECO:0000313" key="4">
    <source>
        <dbReference type="EMBL" id="KAA5421273.1"/>
    </source>
</evidence>
<evidence type="ECO:0000313" key="7">
    <source>
        <dbReference type="Proteomes" id="UP000325055"/>
    </source>
</evidence>
<reference evidence="7 8" key="2">
    <citation type="journal article" date="2019" name="Nat. Med.">
        <title>A library of human gut bacterial isolates paired with longitudinal multiomics data enables mechanistic microbiome research.</title>
        <authorList>
            <person name="Poyet M."/>
            <person name="Groussin M."/>
            <person name="Gibbons S.M."/>
            <person name="Avila-Pacheco J."/>
            <person name="Jiang X."/>
            <person name="Kearney S.M."/>
            <person name="Perrotta A.R."/>
            <person name="Berdy B."/>
            <person name="Zhao S."/>
            <person name="Lieberman T.D."/>
            <person name="Swanson P.K."/>
            <person name="Smith M."/>
            <person name="Roesemann S."/>
            <person name="Alexander J.E."/>
            <person name="Rich S.A."/>
            <person name="Livny J."/>
            <person name="Vlamakis H."/>
            <person name="Clish C."/>
            <person name="Bullock K."/>
            <person name="Deik A."/>
            <person name="Scott J."/>
            <person name="Pierce K.A."/>
            <person name="Xavier R.J."/>
            <person name="Alm E.J."/>
        </authorList>
    </citation>
    <scope>NUCLEOTIDE SEQUENCE [LARGE SCALE GENOMIC DNA]</scope>
    <source>
        <strain evidence="3 8">BIOML-A6</strain>
        <strain evidence="2 7">BIOML-A7</strain>
        <strain evidence="4 9">BIOML-A8</strain>
    </source>
</reference>
<evidence type="ECO:0000313" key="9">
    <source>
        <dbReference type="Proteomes" id="UP000482653"/>
    </source>
</evidence>
<accession>A0A108TG86</accession>
<reference evidence="5 6" key="1">
    <citation type="submission" date="2018-08" db="EMBL/GenBank/DDBJ databases">
        <title>A genome reference for cultivated species of the human gut microbiota.</title>
        <authorList>
            <person name="Zou Y."/>
            <person name="Xue W."/>
            <person name="Luo G."/>
        </authorList>
    </citation>
    <scope>NUCLEOTIDE SEQUENCE [LARGE SCALE GENOMIC DNA]</scope>
    <source>
        <strain evidence="5 6">AF22-3AC</strain>
    </source>
</reference>